<evidence type="ECO:0000313" key="5">
    <source>
        <dbReference type="Proteomes" id="UP000299102"/>
    </source>
</evidence>
<dbReference type="PANTHER" id="PTHR14428">
    <property type="entry name" value="NUCLEOLAR COMPLEX PROTEIN 3"/>
    <property type="match status" value="1"/>
</dbReference>
<dbReference type="GO" id="GO:0005730">
    <property type="term" value="C:nucleolus"/>
    <property type="evidence" value="ECO:0007669"/>
    <property type="project" value="TreeGrafter"/>
</dbReference>
<feature type="region of interest" description="Disordered" evidence="2">
    <location>
        <begin position="162"/>
        <end position="199"/>
    </location>
</feature>
<sequence length="199" mass="20702">MCGTEVDDIRVAVECVETASERARRLPAALPAALAKRIASAALHLTPGGALAALALIRRLTAVAPGARTLLEAEASPAPDDVPGPRHYNPFATSAAQCGARAAALYELVPLRRHYHPHVRATAIAATSETPSAPSALLKLSAVQMLERYDGEALAFVPAVQTAPAPGSRPASATPTSALKGSEKKRTLKKSKQKVPPLN</sequence>
<dbReference type="PANTHER" id="PTHR14428:SF5">
    <property type="entry name" value="NUCLEOLAR COMPLEX PROTEIN 3 HOMOLOG"/>
    <property type="match status" value="1"/>
</dbReference>
<feature type="domain" description="CCAAT-binding factor" evidence="3">
    <location>
        <begin position="16"/>
        <end position="123"/>
    </location>
</feature>
<comment type="caution">
    <text evidence="4">The sequence shown here is derived from an EMBL/GenBank/DDBJ whole genome shotgun (WGS) entry which is preliminary data.</text>
</comment>
<protein>
    <submittedName>
        <fullName evidence="4">Nucleolar complex protein 3 homolog</fullName>
    </submittedName>
</protein>
<comment type="similarity">
    <text evidence="1">Belongs to the CBF/MAK21 family.</text>
</comment>
<proteinExistence type="inferred from homology"/>
<evidence type="ECO:0000256" key="2">
    <source>
        <dbReference type="SAM" id="MobiDB-lite"/>
    </source>
</evidence>
<dbReference type="EMBL" id="BGZK01000047">
    <property type="protein sequence ID" value="GBP11691.1"/>
    <property type="molecule type" value="Genomic_DNA"/>
</dbReference>
<name>A0A4C1TEG6_EUMVA</name>
<evidence type="ECO:0000313" key="4">
    <source>
        <dbReference type="EMBL" id="GBP11691.1"/>
    </source>
</evidence>
<dbReference type="GO" id="GO:0006270">
    <property type="term" value="P:DNA replication initiation"/>
    <property type="evidence" value="ECO:0007669"/>
    <property type="project" value="TreeGrafter"/>
</dbReference>
<accession>A0A4C1TEG6</accession>
<dbReference type="AlphaFoldDB" id="A0A4C1TEG6"/>
<dbReference type="Pfam" id="PF03914">
    <property type="entry name" value="CBF"/>
    <property type="match status" value="1"/>
</dbReference>
<keyword evidence="5" id="KW-1185">Reference proteome</keyword>
<dbReference type="GO" id="GO:0003682">
    <property type="term" value="F:chromatin binding"/>
    <property type="evidence" value="ECO:0007669"/>
    <property type="project" value="TreeGrafter"/>
</dbReference>
<dbReference type="Proteomes" id="UP000299102">
    <property type="component" value="Unassembled WGS sequence"/>
</dbReference>
<dbReference type="InterPro" id="IPR016903">
    <property type="entry name" value="Nucleolar_cplx-assoc_3"/>
</dbReference>
<reference evidence="4 5" key="1">
    <citation type="journal article" date="2019" name="Commun. Biol.">
        <title>The bagworm genome reveals a unique fibroin gene that provides high tensile strength.</title>
        <authorList>
            <person name="Kono N."/>
            <person name="Nakamura H."/>
            <person name="Ohtoshi R."/>
            <person name="Tomita M."/>
            <person name="Numata K."/>
            <person name="Arakawa K."/>
        </authorList>
    </citation>
    <scope>NUCLEOTIDE SEQUENCE [LARGE SCALE GENOMIC DNA]</scope>
</reference>
<dbReference type="STRING" id="151549.A0A4C1TEG6"/>
<evidence type="ECO:0000256" key="1">
    <source>
        <dbReference type="ARBA" id="ARBA00007797"/>
    </source>
</evidence>
<gene>
    <name evidence="4" type="ORF">EVAR_77809_1</name>
</gene>
<evidence type="ECO:0000259" key="3">
    <source>
        <dbReference type="Pfam" id="PF03914"/>
    </source>
</evidence>
<dbReference type="InterPro" id="IPR005612">
    <property type="entry name" value="CCAAT-binding_factor"/>
</dbReference>
<organism evidence="4 5">
    <name type="scientific">Eumeta variegata</name>
    <name type="common">Bagworm moth</name>
    <name type="synonym">Eumeta japonica</name>
    <dbReference type="NCBI Taxonomy" id="151549"/>
    <lineage>
        <taxon>Eukaryota</taxon>
        <taxon>Metazoa</taxon>
        <taxon>Ecdysozoa</taxon>
        <taxon>Arthropoda</taxon>
        <taxon>Hexapoda</taxon>
        <taxon>Insecta</taxon>
        <taxon>Pterygota</taxon>
        <taxon>Neoptera</taxon>
        <taxon>Endopterygota</taxon>
        <taxon>Lepidoptera</taxon>
        <taxon>Glossata</taxon>
        <taxon>Ditrysia</taxon>
        <taxon>Tineoidea</taxon>
        <taxon>Psychidae</taxon>
        <taxon>Oiketicinae</taxon>
        <taxon>Eumeta</taxon>
    </lineage>
</organism>